<gene>
    <name evidence="1" type="ORF">HLVA_00380</name>
</gene>
<dbReference type="Proteomes" id="UP001321582">
    <property type="component" value="Chromosome"/>
</dbReference>
<keyword evidence="2" id="KW-1185">Reference proteome</keyword>
<evidence type="ECO:0000313" key="1">
    <source>
        <dbReference type="EMBL" id="BDU49469.1"/>
    </source>
</evidence>
<sequence>MEKNKKDYKIFTIRDYEWRRREDKREDKRINAETLREQRAAEEEFCRSGTCVFLWGNFTIIRGLNNEKEDVYSSTYFKC</sequence>
<organism evidence="1 2">
    <name type="scientific">Haliovirga abyssi</name>
    <dbReference type="NCBI Taxonomy" id="2996794"/>
    <lineage>
        <taxon>Bacteria</taxon>
        <taxon>Fusobacteriati</taxon>
        <taxon>Fusobacteriota</taxon>
        <taxon>Fusobacteriia</taxon>
        <taxon>Fusobacteriales</taxon>
        <taxon>Haliovirgaceae</taxon>
        <taxon>Haliovirga</taxon>
    </lineage>
</organism>
<protein>
    <submittedName>
        <fullName evidence="1">Uncharacterized protein</fullName>
    </submittedName>
</protein>
<dbReference type="EMBL" id="AP027059">
    <property type="protein sequence ID" value="BDU49469.1"/>
    <property type="molecule type" value="Genomic_DNA"/>
</dbReference>
<dbReference type="KEGG" id="haby:HLVA_00380"/>
<accession>A0AAU9DFP1</accession>
<dbReference type="RefSeq" id="WP_307904427.1">
    <property type="nucleotide sequence ID" value="NZ_AP027059.1"/>
</dbReference>
<reference evidence="1 2" key="1">
    <citation type="submission" date="2022-11" db="EMBL/GenBank/DDBJ databases">
        <title>Haliovirga abyssi gen. nov., sp. nov., a mesophilic fermentative bacterium isolated from the Iheya North hydrothermal field and the proposal of Haliovirgaceae fam. nov.</title>
        <authorList>
            <person name="Miyazaki U."/>
            <person name="Tame A."/>
            <person name="Miyazaki J."/>
            <person name="Takai K."/>
            <person name="Sawayama S."/>
            <person name="Kitajima M."/>
            <person name="Okamoto A."/>
            <person name="Nakagawa S."/>
        </authorList>
    </citation>
    <scope>NUCLEOTIDE SEQUENCE [LARGE SCALE GENOMIC DNA]</scope>
    <source>
        <strain evidence="1 2">IC12</strain>
    </source>
</reference>
<name>A0AAU9DFP1_9FUSO</name>
<evidence type="ECO:0000313" key="2">
    <source>
        <dbReference type="Proteomes" id="UP001321582"/>
    </source>
</evidence>
<proteinExistence type="predicted"/>
<dbReference type="AlphaFoldDB" id="A0AAU9DFP1"/>